<dbReference type="Proteomes" id="UP001489719">
    <property type="component" value="Unassembled WGS sequence"/>
</dbReference>
<gene>
    <name evidence="1" type="ORF">V1517DRAFT_161175</name>
</gene>
<protein>
    <submittedName>
        <fullName evidence="1">Uncharacterized protein</fullName>
    </submittedName>
</protein>
<proteinExistence type="predicted"/>
<dbReference type="EMBL" id="MU970091">
    <property type="protein sequence ID" value="KAK9321737.1"/>
    <property type="molecule type" value="Genomic_DNA"/>
</dbReference>
<comment type="caution">
    <text evidence="1">The sequence shown here is derived from an EMBL/GenBank/DDBJ whole genome shotgun (WGS) entry which is preliminary data.</text>
</comment>
<accession>A0ACC3TKQ1</accession>
<evidence type="ECO:0000313" key="2">
    <source>
        <dbReference type="Proteomes" id="UP001489719"/>
    </source>
</evidence>
<reference evidence="2" key="1">
    <citation type="journal article" date="2024" name="Front. Bioeng. Biotechnol.">
        <title>Genome-scale model development and genomic sequencing of the oleaginous clade Lipomyces.</title>
        <authorList>
            <person name="Czajka J.J."/>
            <person name="Han Y."/>
            <person name="Kim J."/>
            <person name="Mondo S.J."/>
            <person name="Hofstad B.A."/>
            <person name="Robles A."/>
            <person name="Haridas S."/>
            <person name="Riley R."/>
            <person name="LaButti K."/>
            <person name="Pangilinan J."/>
            <person name="Andreopoulos W."/>
            <person name="Lipzen A."/>
            <person name="Yan J."/>
            <person name="Wang M."/>
            <person name="Ng V."/>
            <person name="Grigoriev I.V."/>
            <person name="Spatafora J.W."/>
            <person name="Magnuson J.K."/>
            <person name="Baker S.E."/>
            <person name="Pomraning K.R."/>
        </authorList>
    </citation>
    <scope>NUCLEOTIDE SEQUENCE [LARGE SCALE GENOMIC DNA]</scope>
    <source>
        <strain evidence="2">CBS 10300</strain>
    </source>
</reference>
<organism evidence="1 2">
    <name type="scientific">Lipomyces orientalis</name>
    <dbReference type="NCBI Taxonomy" id="1233043"/>
    <lineage>
        <taxon>Eukaryota</taxon>
        <taxon>Fungi</taxon>
        <taxon>Dikarya</taxon>
        <taxon>Ascomycota</taxon>
        <taxon>Saccharomycotina</taxon>
        <taxon>Lipomycetes</taxon>
        <taxon>Lipomycetales</taxon>
        <taxon>Lipomycetaceae</taxon>
        <taxon>Lipomyces</taxon>
    </lineage>
</organism>
<sequence length="249" mass="27888">MTTIFQDKENNTVGHAGSQKVVPKTPFAKRAGSVRTPFAAKTKENSNMHHTGKISVADAGTKFKTPFKTPNEKRVPLGGKDTNARLNAMTMQTKSQKPTLRQTSGRRRIKQTIKPDSTTQITVAPVEAIPEDVPEIEYMPPRAELPAFTPDDYEPLDLNALRDILNDGSIIADYHYPRDKNGLTSMDRKLNGIFDKPDNDQIPNEIDFLLPDEDGLRDFEKPLTFAGDAIQWEELGQKLEDDLRILSDN</sequence>
<name>A0ACC3TKQ1_9ASCO</name>
<keyword evidence="2" id="KW-1185">Reference proteome</keyword>
<evidence type="ECO:0000313" key="1">
    <source>
        <dbReference type="EMBL" id="KAK9321737.1"/>
    </source>
</evidence>